<protein>
    <recommendedName>
        <fullName evidence="2">UPF0125 protein CEX73_01850</fullName>
    </recommendedName>
</protein>
<dbReference type="NCBIfam" id="NF002490">
    <property type="entry name" value="PRK01777.1"/>
    <property type="match status" value="1"/>
</dbReference>
<comment type="caution">
    <text evidence="3">The sequence shown here is derived from an EMBL/GenBank/DDBJ whole genome shotgun (WGS) entry which is preliminary data.</text>
</comment>
<dbReference type="InterPro" id="IPR005346">
    <property type="entry name" value="RnfH"/>
</dbReference>
<dbReference type="HAMAP" id="MF_00460">
    <property type="entry name" value="UPF0125_RnfH"/>
    <property type="match status" value="1"/>
</dbReference>
<dbReference type="PANTHER" id="PTHR37483:SF1">
    <property type="entry name" value="UPF0125 PROTEIN RATB"/>
    <property type="match status" value="1"/>
</dbReference>
<comment type="similarity">
    <text evidence="1 2">Belongs to the UPF0125 (RnfH) family.</text>
</comment>
<reference evidence="3 4" key="1">
    <citation type="submission" date="2017-06" db="EMBL/GenBank/DDBJ databases">
        <title>Metabolic interaction between xylem feeders and their symbionts.</title>
        <authorList>
            <person name="Chouaia B."/>
        </authorList>
    </citation>
    <scope>NUCLEOTIDE SEQUENCE [LARGE SCALE GENOMIC DNA]</scope>
    <source>
        <strain evidence="3 4">Gra</strain>
    </source>
</reference>
<dbReference type="InterPro" id="IPR016155">
    <property type="entry name" value="Mopterin_synth/thiamin_S_b"/>
</dbReference>
<gene>
    <name evidence="3" type="ORF">CEX73_01850</name>
</gene>
<evidence type="ECO:0000256" key="1">
    <source>
        <dbReference type="ARBA" id="ARBA00010645"/>
    </source>
</evidence>
<evidence type="ECO:0000313" key="3">
    <source>
        <dbReference type="EMBL" id="PLK58667.1"/>
    </source>
</evidence>
<dbReference type="OrthoDB" id="9796575at2"/>
<accession>A0A2N4XWV0</accession>
<dbReference type="Pfam" id="PF03658">
    <property type="entry name" value="Ub-RnfH"/>
    <property type="match status" value="1"/>
</dbReference>
<organism evidence="3 4">
    <name type="scientific">Candidatus Palibaumannia cicadellinicola</name>
    <dbReference type="NCBI Taxonomy" id="186490"/>
    <lineage>
        <taxon>Bacteria</taxon>
        <taxon>Pseudomonadati</taxon>
        <taxon>Pseudomonadota</taxon>
        <taxon>Gammaproteobacteria</taxon>
        <taxon>Candidatus Palibaumannia</taxon>
    </lineage>
</organism>
<dbReference type="AlphaFoldDB" id="A0A2N4XWV0"/>
<evidence type="ECO:0000256" key="2">
    <source>
        <dbReference type="HAMAP-Rule" id="MF_00460"/>
    </source>
</evidence>
<sequence length="95" mass="11036">MLNIRVKVVYALPEHQYMLSLLLPEGSTVEQAIHASGILTFNKEIDIVNINKVGIFSRVISLKEKLRDGDRVEIYRPLLIDPKERRRQRAEHTNK</sequence>
<dbReference type="RefSeq" id="WP_101626899.1">
    <property type="nucleotide sequence ID" value="NZ_NJPO01000092.1"/>
</dbReference>
<dbReference type="Proteomes" id="UP000234253">
    <property type="component" value="Unassembled WGS sequence"/>
</dbReference>
<dbReference type="Gene3D" id="3.10.20.280">
    <property type="entry name" value="RnfH-like"/>
    <property type="match status" value="1"/>
</dbReference>
<name>A0A2N4XWV0_9GAMM</name>
<dbReference type="PANTHER" id="PTHR37483">
    <property type="entry name" value="UPF0125 PROTEIN RATB"/>
    <property type="match status" value="1"/>
</dbReference>
<dbReference type="SUPFAM" id="SSF54285">
    <property type="entry name" value="MoaD/ThiS"/>
    <property type="match status" value="1"/>
</dbReference>
<evidence type="ECO:0000313" key="4">
    <source>
        <dbReference type="Proteomes" id="UP000234253"/>
    </source>
</evidence>
<dbReference type="InterPro" id="IPR037021">
    <property type="entry name" value="RnfH_sf"/>
</dbReference>
<proteinExistence type="inferred from homology"/>
<dbReference type="EMBL" id="NJPO01000092">
    <property type="protein sequence ID" value="PLK58667.1"/>
    <property type="molecule type" value="Genomic_DNA"/>
</dbReference>